<dbReference type="InterPro" id="IPR036116">
    <property type="entry name" value="FN3_sf"/>
</dbReference>
<dbReference type="InterPro" id="IPR000242">
    <property type="entry name" value="PTP_cat"/>
</dbReference>
<feature type="domain" description="Tyrosine-protein phosphatase" evidence="13">
    <location>
        <begin position="670"/>
        <end position="932"/>
    </location>
</feature>
<gene>
    <name evidence="17" type="primary">Ptp99A</name>
    <name evidence="17" type="ORF">TNCT_602071</name>
</gene>
<evidence type="ECO:0000256" key="5">
    <source>
        <dbReference type="ARBA" id="ARBA00022737"/>
    </source>
</evidence>
<proteinExistence type="predicted"/>
<comment type="catalytic activity">
    <reaction evidence="11">
        <text>O-phospho-L-tyrosyl-[protein] + H2O = L-tyrosyl-[protein] + phosphate</text>
        <dbReference type="Rhea" id="RHEA:10684"/>
        <dbReference type="Rhea" id="RHEA-COMP:10136"/>
        <dbReference type="Rhea" id="RHEA-COMP:20101"/>
        <dbReference type="ChEBI" id="CHEBI:15377"/>
        <dbReference type="ChEBI" id="CHEBI:43474"/>
        <dbReference type="ChEBI" id="CHEBI:46858"/>
        <dbReference type="ChEBI" id="CHEBI:61978"/>
        <dbReference type="EC" id="3.1.3.48"/>
    </reaction>
</comment>
<dbReference type="SMART" id="SM00060">
    <property type="entry name" value="FN3"/>
    <property type="match status" value="4"/>
</dbReference>
<organism evidence="17 18">
    <name type="scientific">Trichonephila clavata</name>
    <name type="common">Joro spider</name>
    <name type="synonym">Nephila clavata</name>
    <dbReference type="NCBI Taxonomy" id="2740835"/>
    <lineage>
        <taxon>Eukaryota</taxon>
        <taxon>Metazoa</taxon>
        <taxon>Ecdysozoa</taxon>
        <taxon>Arthropoda</taxon>
        <taxon>Chelicerata</taxon>
        <taxon>Arachnida</taxon>
        <taxon>Araneae</taxon>
        <taxon>Araneomorphae</taxon>
        <taxon>Entelegynae</taxon>
        <taxon>Araneoidea</taxon>
        <taxon>Nephilidae</taxon>
        <taxon>Trichonephila</taxon>
    </lineage>
</organism>
<feature type="domain" description="Fibronectin type-III" evidence="16">
    <location>
        <begin position="178"/>
        <end position="275"/>
    </location>
</feature>
<dbReference type="InterPro" id="IPR000387">
    <property type="entry name" value="Tyr_Pase_dom"/>
</dbReference>
<dbReference type="Gene3D" id="3.90.190.10">
    <property type="entry name" value="Protein tyrosine phosphatase superfamily"/>
    <property type="match status" value="2"/>
</dbReference>
<reference evidence="17" key="1">
    <citation type="submission" date="2020-07" db="EMBL/GenBank/DDBJ databases">
        <title>Multicomponent nature underlies the extraordinary mechanical properties of spider dragline silk.</title>
        <authorList>
            <person name="Kono N."/>
            <person name="Nakamura H."/>
            <person name="Mori M."/>
            <person name="Yoshida Y."/>
            <person name="Ohtoshi R."/>
            <person name="Malay A.D."/>
            <person name="Moran D.A.P."/>
            <person name="Tomita M."/>
            <person name="Numata K."/>
            <person name="Arakawa K."/>
        </authorList>
    </citation>
    <scope>NUCLEOTIDE SEQUENCE</scope>
</reference>
<feature type="domain" description="Fibronectin type-III" evidence="16">
    <location>
        <begin position="277"/>
        <end position="376"/>
    </location>
</feature>
<dbReference type="GO" id="GO:0016020">
    <property type="term" value="C:membrane"/>
    <property type="evidence" value="ECO:0007669"/>
    <property type="project" value="UniProtKB-SubCell"/>
</dbReference>
<dbReference type="CDD" id="cd00063">
    <property type="entry name" value="FN3"/>
    <property type="match status" value="4"/>
</dbReference>
<dbReference type="SMART" id="SM00194">
    <property type="entry name" value="PTPc"/>
    <property type="match status" value="2"/>
</dbReference>
<dbReference type="SUPFAM" id="SSF49265">
    <property type="entry name" value="Fibronectin type III"/>
    <property type="match status" value="2"/>
</dbReference>
<dbReference type="FunFam" id="3.90.190.10:FF:000068">
    <property type="entry name" value="receptor-type tyrosine-protein phosphatase zeta"/>
    <property type="match status" value="1"/>
</dbReference>
<evidence type="ECO:0000259" key="16">
    <source>
        <dbReference type="PROSITE" id="PS50853"/>
    </source>
</evidence>
<evidence type="ECO:0000256" key="8">
    <source>
        <dbReference type="ARBA" id="ARBA00022989"/>
    </source>
</evidence>
<dbReference type="GO" id="GO:0004725">
    <property type="term" value="F:protein tyrosine phosphatase activity"/>
    <property type="evidence" value="ECO:0007669"/>
    <property type="project" value="UniProtKB-EC"/>
</dbReference>
<dbReference type="SUPFAM" id="SSF52799">
    <property type="entry name" value="(Phosphotyrosine protein) phosphatases II"/>
    <property type="match status" value="2"/>
</dbReference>
<accession>A0A8X6L8R9</accession>
<dbReference type="SMART" id="SM00404">
    <property type="entry name" value="PTPc_motif"/>
    <property type="match status" value="2"/>
</dbReference>
<keyword evidence="3 12" id="KW-0812">Transmembrane</keyword>
<evidence type="ECO:0000256" key="12">
    <source>
        <dbReference type="SAM" id="Phobius"/>
    </source>
</evidence>
<feature type="domain" description="Fibronectin type-III" evidence="16">
    <location>
        <begin position="477"/>
        <end position="584"/>
    </location>
</feature>
<evidence type="ECO:0000313" key="17">
    <source>
        <dbReference type="EMBL" id="GFQ99696.1"/>
    </source>
</evidence>
<dbReference type="PANTHER" id="PTHR46957">
    <property type="entry name" value="CYTOKINE RECEPTOR"/>
    <property type="match status" value="1"/>
</dbReference>
<dbReference type="FunFam" id="3.90.190.10:FF:000013">
    <property type="entry name" value="receptor-type tyrosine-protein phosphatase zeta isoform X1"/>
    <property type="match status" value="1"/>
</dbReference>
<feature type="domain" description="Tyrosine-protein phosphatase" evidence="13">
    <location>
        <begin position="967"/>
        <end position="1221"/>
    </location>
</feature>
<evidence type="ECO:0000313" key="18">
    <source>
        <dbReference type="Proteomes" id="UP000887116"/>
    </source>
</evidence>
<sequence length="1250" mass="142566">MCSELKKKERKYRVSSPLLKESCGWSLEREARRSPVALPAFEEKARQCVGGGGGMRWFVSLALMLGVAVRADYFNAEEGEEEDLPEPVFVRAGANVSLPCPPTEGPVRTLIWWKEYRKIVEVHEEQTILWEAEPHVNLMSDALLLRNVVYGDSADYQCQINDEQRASIRLLVQDVPDPPGMPLIISFTSRSVNLSWAPSIDNHHSSIIHYIIHVRVGESGEWDESSGIMTTGNGTSWQVIGLQPYTVYSFRVVAVNTIGASRPSKESYYMVTLREVPDGKPNITYAHNTSSSSILLQWAPPPKHTLHGEFLGYRITYRLRERVRGEREITLRDPLATEFTIRGLNAFSQYLISLQVFNPAGIGPATTVAVMTDEGAPSRPRNLTATRITNNSVKLRWLEPEHANGIIQGYNIYHLDVGPNHTERKKVPNPLQVMEYVLGSLKPYTQYKVWVKAYTGKNEGLASNSLEIITDVQSPSAPIITNLTCQSVDSIYVQWDRPKVVFHRIDYYFIAYRSENTWDFEEISVSSSQERQSHAMVISNLTSNVMYEVKIQGASRSVVEHSKLFKGPYSELKKIFLQSLTTSALEEVTIGVGIIAGIICVSLVFLVAILAFVLWRKYFQAAYYYLDDPPRKRATSEMSKTFGDSDSSSIDVCAWPDHVCNLHADGDIGFSKEYETIQQATDLDLSSECSQLAENKNKNRYVNIVAYDHSRVVLKILPGQKKTTDYINANYIDGYNEPNAYIGTQGPLPSTFDDYWRMIWEQKVYIIIMITNLVERGRRKCDMYWPKEGSELYGIVQVKLTQEVELATYTIRTFVIRNLKVKKKTSAERTVYQYHYTNWPDHGVPEHPLPVLSFIRKSASANPPGGGPIIVHCSAGVGRTGTYIIIDAMLRQIKHKQSLSVPGFLKHIRQQRNFLVQTEEQYIFIHDALLEAIESGETEISVTEFSEYVQKLQMSNNDNEKEYSPLLEKQFKLVTSFKAKDFSTISASKPCNRAKNRNINIIPVESYRVHITPKPGKDGSDYINASFFQGFNKLNEFIITQHPTFDTIPDFWQMIWDHNCQTIVLLSFMDEKEYPCFWPDEDKENDYGTFKVKLSEECSQGCFVTRDFILQSTQDDYEVICRIIECSGWPECCSPLSSVYDLIHLVQEWHLEYQNGPMVVVDRYGGTEAATFCCLSTLQKQVEFENCIDIYMFSKLYHMRRPGIWQSKDDYCFLFRAVEKGLLENFEAKAPFNNPITNGHVLPVKEDPII</sequence>
<dbReference type="InterPro" id="IPR003595">
    <property type="entry name" value="Tyr_Pase_cat"/>
</dbReference>
<dbReference type="InterPro" id="IPR050713">
    <property type="entry name" value="RTP_Phos/Ushers"/>
</dbReference>
<keyword evidence="6" id="KW-0378">Hydrolase</keyword>
<feature type="transmembrane region" description="Helical" evidence="12">
    <location>
        <begin position="588"/>
        <end position="615"/>
    </location>
</feature>
<dbReference type="PROSITE" id="PS50853">
    <property type="entry name" value="FN3"/>
    <property type="match status" value="4"/>
</dbReference>
<keyword evidence="7" id="KW-0904">Protein phosphatase</keyword>
<dbReference type="Proteomes" id="UP000887116">
    <property type="component" value="Unassembled WGS sequence"/>
</dbReference>
<dbReference type="PROSITE" id="PS00383">
    <property type="entry name" value="TYR_PHOSPHATASE_1"/>
    <property type="match status" value="1"/>
</dbReference>
<dbReference type="CDD" id="cd14549">
    <property type="entry name" value="R5-PTPc-1"/>
    <property type="match status" value="1"/>
</dbReference>
<dbReference type="AlphaFoldDB" id="A0A8X6L8R9"/>
<dbReference type="PRINTS" id="PR00700">
    <property type="entry name" value="PRTYPHPHTASE"/>
</dbReference>
<comment type="subcellular location">
    <subcellularLocation>
        <location evidence="1">Membrane</location>
        <topology evidence="1">Single-pass type I membrane protein</topology>
    </subcellularLocation>
</comment>
<evidence type="ECO:0000259" key="14">
    <source>
        <dbReference type="PROSITE" id="PS50056"/>
    </source>
</evidence>
<evidence type="ECO:0000259" key="13">
    <source>
        <dbReference type="PROSITE" id="PS50055"/>
    </source>
</evidence>
<dbReference type="InterPro" id="IPR016130">
    <property type="entry name" value="Tyr_Pase_AS"/>
</dbReference>
<feature type="domain" description="Fibronectin type-III" evidence="16">
    <location>
        <begin position="379"/>
        <end position="475"/>
    </location>
</feature>
<dbReference type="FunFam" id="2.60.40.10:FF:000028">
    <property type="entry name" value="Neuronal cell adhesion molecule"/>
    <property type="match status" value="1"/>
</dbReference>
<feature type="domain" description="Ig-like" evidence="15">
    <location>
        <begin position="93"/>
        <end position="169"/>
    </location>
</feature>
<dbReference type="FunFam" id="2.60.40.10:FF:001386">
    <property type="entry name" value="Receptor-type tyrosine-protein phosphatase gamma"/>
    <property type="match status" value="1"/>
</dbReference>
<evidence type="ECO:0000259" key="15">
    <source>
        <dbReference type="PROSITE" id="PS50835"/>
    </source>
</evidence>
<dbReference type="Pfam" id="PF00041">
    <property type="entry name" value="fn3"/>
    <property type="match status" value="4"/>
</dbReference>
<evidence type="ECO:0000256" key="11">
    <source>
        <dbReference type="ARBA" id="ARBA00051722"/>
    </source>
</evidence>
<dbReference type="PANTHER" id="PTHR46957:SF6">
    <property type="entry name" value="PROTEIN-TYROSINE-PHOSPHATASE"/>
    <property type="match status" value="1"/>
</dbReference>
<keyword evidence="18" id="KW-1185">Reference proteome</keyword>
<dbReference type="OrthoDB" id="6022401at2759"/>
<protein>
    <recommendedName>
        <fullName evidence="2">protein-tyrosine-phosphatase</fullName>
        <ecNumber evidence="2">3.1.3.48</ecNumber>
    </recommendedName>
</protein>
<dbReference type="InterPro" id="IPR036179">
    <property type="entry name" value="Ig-like_dom_sf"/>
</dbReference>
<dbReference type="GO" id="GO:0048666">
    <property type="term" value="P:neuron development"/>
    <property type="evidence" value="ECO:0007669"/>
    <property type="project" value="UniProtKB-ARBA"/>
</dbReference>
<dbReference type="EMBL" id="BMAO01015145">
    <property type="protein sequence ID" value="GFQ99696.1"/>
    <property type="molecule type" value="Genomic_DNA"/>
</dbReference>
<dbReference type="PROSITE" id="PS50835">
    <property type="entry name" value="IG_LIKE"/>
    <property type="match status" value="1"/>
</dbReference>
<dbReference type="PROSITE" id="PS50055">
    <property type="entry name" value="TYR_PHOSPHATASE_PTP"/>
    <property type="match status" value="2"/>
</dbReference>
<evidence type="ECO:0000256" key="6">
    <source>
        <dbReference type="ARBA" id="ARBA00022801"/>
    </source>
</evidence>
<dbReference type="InterPro" id="IPR003961">
    <property type="entry name" value="FN3_dom"/>
</dbReference>
<evidence type="ECO:0000256" key="2">
    <source>
        <dbReference type="ARBA" id="ARBA00013064"/>
    </source>
</evidence>
<name>A0A8X6L8R9_TRICU</name>
<evidence type="ECO:0000256" key="4">
    <source>
        <dbReference type="ARBA" id="ARBA00022729"/>
    </source>
</evidence>
<comment type="caution">
    <text evidence="17">The sequence shown here is derived from an EMBL/GenBank/DDBJ whole genome shotgun (WGS) entry which is preliminary data.</text>
</comment>
<dbReference type="InterPro" id="IPR003599">
    <property type="entry name" value="Ig_sub"/>
</dbReference>
<dbReference type="InterPro" id="IPR007110">
    <property type="entry name" value="Ig-like_dom"/>
</dbReference>
<evidence type="ECO:0000256" key="7">
    <source>
        <dbReference type="ARBA" id="ARBA00022912"/>
    </source>
</evidence>
<feature type="domain" description="Tyrosine specific protein phosphatases" evidence="14">
    <location>
        <begin position="849"/>
        <end position="923"/>
    </location>
</feature>
<dbReference type="Gene3D" id="2.60.40.10">
    <property type="entry name" value="Immunoglobulins"/>
    <property type="match status" value="5"/>
</dbReference>
<evidence type="ECO:0000256" key="9">
    <source>
        <dbReference type="ARBA" id="ARBA00023136"/>
    </source>
</evidence>
<dbReference type="SMART" id="SM00409">
    <property type="entry name" value="IG"/>
    <property type="match status" value="1"/>
</dbReference>
<dbReference type="SUPFAM" id="SSF48726">
    <property type="entry name" value="Immunoglobulin"/>
    <property type="match status" value="1"/>
</dbReference>
<keyword evidence="10" id="KW-0325">Glycoprotein</keyword>
<keyword evidence="8 12" id="KW-1133">Transmembrane helix</keyword>
<dbReference type="InterPro" id="IPR013783">
    <property type="entry name" value="Ig-like_fold"/>
</dbReference>
<dbReference type="PROSITE" id="PS50056">
    <property type="entry name" value="TYR_PHOSPHATASE_2"/>
    <property type="match status" value="1"/>
</dbReference>
<evidence type="ECO:0000256" key="10">
    <source>
        <dbReference type="ARBA" id="ARBA00023180"/>
    </source>
</evidence>
<dbReference type="Pfam" id="PF00102">
    <property type="entry name" value="Y_phosphatase"/>
    <property type="match status" value="2"/>
</dbReference>
<dbReference type="InterPro" id="IPR029021">
    <property type="entry name" value="Prot-tyrosine_phosphatase-like"/>
</dbReference>
<evidence type="ECO:0000256" key="1">
    <source>
        <dbReference type="ARBA" id="ARBA00004479"/>
    </source>
</evidence>
<keyword evidence="4" id="KW-0732">Signal</keyword>
<evidence type="ECO:0000256" key="3">
    <source>
        <dbReference type="ARBA" id="ARBA00022692"/>
    </source>
</evidence>
<keyword evidence="9 12" id="KW-0472">Membrane</keyword>
<keyword evidence="5" id="KW-0677">Repeat</keyword>
<dbReference type="EC" id="3.1.3.48" evidence="2"/>